<gene>
    <name evidence="2" type="ORF">LNN31_13805</name>
</gene>
<dbReference type="Proteomes" id="UP001163550">
    <property type="component" value="Chromosome"/>
</dbReference>
<name>A0ABY6HBG0_9FIRM</name>
<dbReference type="EMBL" id="CP087994">
    <property type="protein sequence ID" value="UYO61850.1"/>
    <property type="molecule type" value="Genomic_DNA"/>
</dbReference>
<evidence type="ECO:0000313" key="3">
    <source>
        <dbReference type="Proteomes" id="UP001163550"/>
    </source>
</evidence>
<organism evidence="2 3">
    <name type="scientific">Acetobacterium wieringae</name>
    <dbReference type="NCBI Taxonomy" id="52694"/>
    <lineage>
        <taxon>Bacteria</taxon>
        <taxon>Bacillati</taxon>
        <taxon>Bacillota</taxon>
        <taxon>Clostridia</taxon>
        <taxon>Eubacteriales</taxon>
        <taxon>Eubacteriaceae</taxon>
        <taxon>Acetobacterium</taxon>
    </lineage>
</organism>
<dbReference type="RefSeq" id="WP_263992645.1">
    <property type="nucleotide sequence ID" value="NZ_CP087994.1"/>
</dbReference>
<feature type="compositionally biased region" description="Basic and acidic residues" evidence="1">
    <location>
        <begin position="226"/>
        <end position="235"/>
    </location>
</feature>
<dbReference type="InterPro" id="IPR018330">
    <property type="entry name" value="RecT_fam"/>
</dbReference>
<proteinExistence type="predicted"/>
<protein>
    <submittedName>
        <fullName evidence="2">Recombinase RecT</fullName>
    </submittedName>
</protein>
<dbReference type="Pfam" id="PF03837">
    <property type="entry name" value="RecT"/>
    <property type="match status" value="1"/>
</dbReference>
<dbReference type="NCBIfam" id="TIGR00616">
    <property type="entry name" value="rect"/>
    <property type="match status" value="1"/>
</dbReference>
<evidence type="ECO:0000256" key="1">
    <source>
        <dbReference type="SAM" id="MobiDB-lite"/>
    </source>
</evidence>
<dbReference type="InterPro" id="IPR004590">
    <property type="entry name" value="ssDNA_annealing_RecT"/>
</dbReference>
<sequence length="287" mass="32064">MATNSIARVDEFKSVLNDKTIRAQIKNSLKENSGAFLSSMIDLYSGDPYLQKCDPQAVAMECLKAASLKLPLVKSLGFAYVVPYNNVPTFTIGYKGLIQLAQRSGMYRNINADVVYEGECIGQNKLSGDLDLSGEAELDSNGEKTVIGYFAYFKLLNGFEKTLYMSKEEVEAWGKKYSQAYKSGKGGTPWFKEFDKMAIKTVLRRLIGTYGVMSSEMQEVMVSENEESKMQREIDANANKQPLDFKEVEYEIDPEPATNEPSEAEKQRILAAEQAEAEADYGQPSFL</sequence>
<keyword evidence="3" id="KW-1185">Reference proteome</keyword>
<evidence type="ECO:0000313" key="2">
    <source>
        <dbReference type="EMBL" id="UYO61850.1"/>
    </source>
</evidence>
<feature type="region of interest" description="Disordered" evidence="1">
    <location>
        <begin position="225"/>
        <end position="287"/>
    </location>
</feature>
<accession>A0ABY6HBG0</accession>
<reference evidence="2" key="1">
    <citation type="submission" date="2021-11" db="EMBL/GenBank/DDBJ databases">
        <title>Isoprene-degrading acetogen.</title>
        <authorList>
            <person name="Yang Y."/>
            <person name="Jin H."/>
            <person name="Yan J."/>
        </authorList>
    </citation>
    <scope>NUCLEOTIDE SEQUENCE</scope>
    <source>
        <strain evidence="2">Berkeley</strain>
    </source>
</reference>